<reference evidence="1 2" key="1">
    <citation type="journal article" date="2011" name="BMC Genomics">
        <title>Comparative genomics reveals diversity among xanthomonads infecting tomato and pepper.</title>
        <authorList>
            <person name="Potnis N."/>
            <person name="Krasileva K."/>
            <person name="Chow V."/>
            <person name="Almeida N.F."/>
            <person name="Patil P.B."/>
            <person name="Ryan R.P."/>
            <person name="Sharlach M."/>
            <person name="Behlau F."/>
            <person name="Dow J.M."/>
            <person name="Momol M.T."/>
            <person name="White F.F."/>
            <person name="Preston J.F."/>
            <person name="Vinatzer B.A."/>
            <person name="Koebnik R."/>
            <person name="Setubal J.C."/>
            <person name="Norman D.J."/>
            <person name="Staskawicz B.J."/>
            <person name="Jones J.B."/>
        </authorList>
    </citation>
    <scope>NUCLEOTIDE SEQUENCE [LARGE SCALE GENOMIC DNA]</scope>
    <source>
        <strain evidence="1 2">ATCC 35937</strain>
    </source>
</reference>
<accession>F0BE88</accession>
<dbReference type="EMBL" id="AEQV01000082">
    <property type="protein sequence ID" value="EGD09183.1"/>
    <property type="molecule type" value="Genomic_DNA"/>
</dbReference>
<comment type="caution">
    <text evidence="1">The sequence shown here is derived from an EMBL/GenBank/DDBJ whole genome shotgun (WGS) entry which is preliminary data.</text>
</comment>
<gene>
    <name evidence="1" type="ORF">XVE_2515</name>
</gene>
<protein>
    <submittedName>
        <fullName evidence="1">Uncharacterized protein</fullName>
    </submittedName>
</protein>
<evidence type="ECO:0000313" key="2">
    <source>
        <dbReference type="Proteomes" id="UP000003299"/>
    </source>
</evidence>
<dbReference type="Proteomes" id="UP000003299">
    <property type="component" value="Unassembled WGS sequence"/>
</dbReference>
<proteinExistence type="predicted"/>
<name>F0BE88_9XANT</name>
<organism evidence="1 2">
    <name type="scientific">Xanthomonas vesicatoria ATCC 35937</name>
    <dbReference type="NCBI Taxonomy" id="925775"/>
    <lineage>
        <taxon>Bacteria</taxon>
        <taxon>Pseudomonadati</taxon>
        <taxon>Pseudomonadota</taxon>
        <taxon>Gammaproteobacteria</taxon>
        <taxon>Lysobacterales</taxon>
        <taxon>Lysobacteraceae</taxon>
        <taxon>Xanthomonas</taxon>
    </lineage>
</organism>
<dbReference type="AlphaFoldDB" id="F0BE88"/>
<evidence type="ECO:0000313" key="1">
    <source>
        <dbReference type="EMBL" id="EGD09183.1"/>
    </source>
</evidence>
<sequence>MALNGSQCAYRLGPIIAAMNSGNQITARIASVVPGSTGRSSSKVTVELSGAPDPRWLACFNFVVQGRDGFFMQDRPVFDRGTFEGEVLAEQIDAFRLQLPEVVAAANVLANAQANKDASRLRR</sequence>